<evidence type="ECO:0000313" key="3">
    <source>
        <dbReference type="Proteomes" id="UP000033966"/>
    </source>
</evidence>
<keyword evidence="1" id="KW-0812">Transmembrane</keyword>
<keyword evidence="1" id="KW-0472">Membrane</keyword>
<evidence type="ECO:0000313" key="2">
    <source>
        <dbReference type="EMBL" id="KKT91148.1"/>
    </source>
</evidence>
<comment type="caution">
    <text evidence="2">The sequence shown here is derived from an EMBL/GenBank/DDBJ whole genome shotgun (WGS) entry which is preliminary data.</text>
</comment>
<sequence length="59" mass="6874">MRNKEFNLTIVAIIIFFAAVFIKEFNLTIVALIIFFVIFLIIAFSPPENLDLKKNRKSK</sequence>
<organism evidence="2 3">
    <name type="scientific">Candidatus Jorgensenbacteria bacterium GW2011_GWA2_45_13</name>
    <dbReference type="NCBI Taxonomy" id="1618662"/>
    <lineage>
        <taxon>Bacteria</taxon>
        <taxon>Candidatus Joergenseniibacteriota</taxon>
    </lineage>
</organism>
<reference evidence="2 3" key="1">
    <citation type="journal article" date="2015" name="Nature">
        <title>rRNA introns, odd ribosomes, and small enigmatic genomes across a large radiation of phyla.</title>
        <authorList>
            <person name="Brown C.T."/>
            <person name="Hug L.A."/>
            <person name="Thomas B.C."/>
            <person name="Sharon I."/>
            <person name="Castelle C.J."/>
            <person name="Singh A."/>
            <person name="Wilkins M.J."/>
            <person name="Williams K.H."/>
            <person name="Banfield J.F."/>
        </authorList>
    </citation>
    <scope>NUCLEOTIDE SEQUENCE [LARGE SCALE GENOMIC DNA]</scope>
</reference>
<name>A0A0G1L5U6_9BACT</name>
<feature type="transmembrane region" description="Helical" evidence="1">
    <location>
        <begin position="29"/>
        <end position="46"/>
    </location>
</feature>
<evidence type="ECO:0000256" key="1">
    <source>
        <dbReference type="SAM" id="Phobius"/>
    </source>
</evidence>
<feature type="transmembrane region" description="Helical" evidence="1">
    <location>
        <begin position="6"/>
        <end position="22"/>
    </location>
</feature>
<accession>A0A0G1L5U6</accession>
<gene>
    <name evidence="2" type="ORF">UW92_C0017G0001</name>
</gene>
<dbReference type="AlphaFoldDB" id="A0A0G1L5U6"/>
<keyword evidence="1" id="KW-1133">Transmembrane helix</keyword>
<dbReference type="Proteomes" id="UP000033966">
    <property type="component" value="Unassembled WGS sequence"/>
</dbReference>
<protein>
    <submittedName>
        <fullName evidence="2">Uncharacterized protein</fullName>
    </submittedName>
</protein>
<dbReference type="EMBL" id="LCKF01000017">
    <property type="protein sequence ID" value="KKT91148.1"/>
    <property type="molecule type" value="Genomic_DNA"/>
</dbReference>
<proteinExistence type="predicted"/>